<proteinExistence type="predicted"/>
<accession>A0ACC1BLC1</accession>
<evidence type="ECO:0000313" key="1">
    <source>
        <dbReference type="EMBL" id="KAJ0099745.1"/>
    </source>
</evidence>
<comment type="caution">
    <text evidence="1">The sequence shown here is derived from an EMBL/GenBank/DDBJ whole genome shotgun (WGS) entry which is preliminary data.</text>
</comment>
<dbReference type="Proteomes" id="UP001164250">
    <property type="component" value="Chromosome 4"/>
</dbReference>
<protein>
    <submittedName>
        <fullName evidence="1">Uncharacterized protein</fullName>
    </submittedName>
</protein>
<name>A0ACC1BLC1_9ROSI</name>
<evidence type="ECO:0000313" key="2">
    <source>
        <dbReference type="Proteomes" id="UP001164250"/>
    </source>
</evidence>
<organism evidence="1 2">
    <name type="scientific">Pistacia atlantica</name>
    <dbReference type="NCBI Taxonomy" id="434234"/>
    <lineage>
        <taxon>Eukaryota</taxon>
        <taxon>Viridiplantae</taxon>
        <taxon>Streptophyta</taxon>
        <taxon>Embryophyta</taxon>
        <taxon>Tracheophyta</taxon>
        <taxon>Spermatophyta</taxon>
        <taxon>Magnoliopsida</taxon>
        <taxon>eudicotyledons</taxon>
        <taxon>Gunneridae</taxon>
        <taxon>Pentapetalae</taxon>
        <taxon>rosids</taxon>
        <taxon>malvids</taxon>
        <taxon>Sapindales</taxon>
        <taxon>Anacardiaceae</taxon>
        <taxon>Pistacia</taxon>
    </lineage>
</organism>
<sequence>MEVCSKIATLTDTRNRLELPIETLNHIVFPQGQHYVDLLVTDSSGQPWTFSCCKRREGYPKPCLRTGWLVFVRSKDVRIGDRIILRRLDGGEFKIEVKRRTNFMLFGENVWVDFVVA</sequence>
<keyword evidence="2" id="KW-1185">Reference proteome</keyword>
<dbReference type="EMBL" id="CM047900">
    <property type="protein sequence ID" value="KAJ0099745.1"/>
    <property type="molecule type" value="Genomic_DNA"/>
</dbReference>
<gene>
    <name evidence="1" type="ORF">Patl1_20853</name>
</gene>
<reference evidence="2" key="1">
    <citation type="journal article" date="2023" name="G3 (Bethesda)">
        <title>Genome assembly and association tests identify interacting loci associated with vigor, precocity, and sex in interspecific pistachio rootstocks.</title>
        <authorList>
            <person name="Palmer W."/>
            <person name="Jacygrad E."/>
            <person name="Sagayaradj S."/>
            <person name="Cavanaugh K."/>
            <person name="Han R."/>
            <person name="Bertier L."/>
            <person name="Beede B."/>
            <person name="Kafkas S."/>
            <person name="Golino D."/>
            <person name="Preece J."/>
            <person name="Michelmore R."/>
        </authorList>
    </citation>
    <scope>NUCLEOTIDE SEQUENCE [LARGE SCALE GENOMIC DNA]</scope>
</reference>